<feature type="compositionally biased region" description="Basic residues" evidence="12">
    <location>
        <begin position="112"/>
        <end position="121"/>
    </location>
</feature>
<evidence type="ECO:0000256" key="3">
    <source>
        <dbReference type="ARBA" id="ARBA00022722"/>
    </source>
</evidence>
<evidence type="ECO:0000313" key="14">
    <source>
        <dbReference type="Proteomes" id="UP000639338"/>
    </source>
</evidence>
<feature type="compositionally biased region" description="Polar residues" evidence="12">
    <location>
        <begin position="143"/>
        <end position="178"/>
    </location>
</feature>
<dbReference type="PANTHER" id="PTHR12415">
    <property type="entry name" value="TYROSYL-DNA PHOSPHODIESTERASE 1"/>
    <property type="match status" value="1"/>
</dbReference>
<feature type="compositionally biased region" description="Polar residues" evidence="12">
    <location>
        <begin position="234"/>
        <end position="276"/>
    </location>
</feature>
<evidence type="ECO:0000313" key="13">
    <source>
        <dbReference type="EMBL" id="KAF7991370.1"/>
    </source>
</evidence>
<dbReference type="EMBL" id="JACMRX010000004">
    <property type="protein sequence ID" value="KAF7991370.1"/>
    <property type="molecule type" value="Genomic_DNA"/>
</dbReference>
<evidence type="ECO:0000256" key="12">
    <source>
        <dbReference type="SAM" id="MobiDB-lite"/>
    </source>
</evidence>
<keyword evidence="14" id="KW-1185">Reference proteome</keyword>
<evidence type="ECO:0000256" key="10">
    <source>
        <dbReference type="PIRSR" id="PIRSR610347-2"/>
    </source>
</evidence>
<keyword evidence="5" id="KW-0378">Hydrolase</keyword>
<evidence type="ECO:0000256" key="8">
    <source>
        <dbReference type="ARBA" id="ARBA00023242"/>
    </source>
</evidence>
<name>A0A835CSL3_APHGI</name>
<dbReference type="Proteomes" id="UP000639338">
    <property type="component" value="Unassembled WGS sequence"/>
</dbReference>
<keyword evidence="6" id="KW-0269">Exonuclease</keyword>
<organism evidence="13 14">
    <name type="scientific">Aphidius gifuensis</name>
    <name type="common">Parasitoid wasp</name>
    <dbReference type="NCBI Taxonomy" id="684658"/>
    <lineage>
        <taxon>Eukaryota</taxon>
        <taxon>Metazoa</taxon>
        <taxon>Ecdysozoa</taxon>
        <taxon>Arthropoda</taxon>
        <taxon>Hexapoda</taxon>
        <taxon>Insecta</taxon>
        <taxon>Pterygota</taxon>
        <taxon>Neoptera</taxon>
        <taxon>Endopterygota</taxon>
        <taxon>Hymenoptera</taxon>
        <taxon>Apocrita</taxon>
        <taxon>Ichneumonoidea</taxon>
        <taxon>Braconidae</taxon>
        <taxon>Aphidiinae</taxon>
        <taxon>Aphidius</taxon>
    </lineage>
</organism>
<dbReference type="InterPro" id="IPR010347">
    <property type="entry name" value="Tdp1"/>
</dbReference>
<evidence type="ECO:0000256" key="2">
    <source>
        <dbReference type="ARBA" id="ARBA00010205"/>
    </source>
</evidence>
<evidence type="ECO:0000256" key="11">
    <source>
        <dbReference type="PIRSR" id="PIRSR610347-3"/>
    </source>
</evidence>
<dbReference type="Pfam" id="PF06087">
    <property type="entry name" value="Tyr-DNA_phospho"/>
    <property type="match status" value="1"/>
</dbReference>
<evidence type="ECO:0000256" key="7">
    <source>
        <dbReference type="ARBA" id="ARBA00023204"/>
    </source>
</evidence>
<dbReference type="GO" id="GO:0006281">
    <property type="term" value="P:DNA repair"/>
    <property type="evidence" value="ECO:0007669"/>
    <property type="project" value="UniProtKB-KW"/>
</dbReference>
<feature type="binding site" evidence="10">
    <location>
        <position position="694"/>
    </location>
    <ligand>
        <name>substrate</name>
    </ligand>
</feature>
<dbReference type="GO" id="GO:0004527">
    <property type="term" value="F:exonuclease activity"/>
    <property type="evidence" value="ECO:0007669"/>
    <property type="project" value="UniProtKB-KW"/>
</dbReference>
<feature type="compositionally biased region" description="Basic and acidic residues" evidence="12">
    <location>
        <begin position="127"/>
        <end position="142"/>
    </location>
</feature>
<evidence type="ECO:0000256" key="1">
    <source>
        <dbReference type="ARBA" id="ARBA00004123"/>
    </source>
</evidence>
<evidence type="ECO:0000256" key="4">
    <source>
        <dbReference type="ARBA" id="ARBA00022763"/>
    </source>
</evidence>
<reference evidence="13 14" key="1">
    <citation type="submission" date="2020-08" db="EMBL/GenBank/DDBJ databases">
        <title>Aphidius gifuensis genome sequencing and assembly.</title>
        <authorList>
            <person name="Du Z."/>
        </authorList>
    </citation>
    <scope>NUCLEOTIDE SEQUENCE [LARGE SCALE GENOMIC DNA]</scope>
    <source>
        <strain evidence="13">YNYX2018</strain>
        <tissue evidence="13">Adults</tissue>
    </source>
</reference>
<dbReference type="GO" id="GO:0005634">
    <property type="term" value="C:nucleus"/>
    <property type="evidence" value="ECO:0007669"/>
    <property type="project" value="UniProtKB-SubCell"/>
</dbReference>
<keyword evidence="4" id="KW-0227">DNA damage</keyword>
<dbReference type="SUPFAM" id="SSF56024">
    <property type="entry name" value="Phospholipase D/nuclease"/>
    <property type="match status" value="2"/>
</dbReference>
<evidence type="ECO:0008006" key="15">
    <source>
        <dbReference type="Google" id="ProtNLM"/>
    </source>
</evidence>
<dbReference type="OrthoDB" id="47785at2759"/>
<keyword evidence="8" id="KW-0539">Nucleus</keyword>
<feature type="active site" description="Proton donor/acceptor" evidence="9">
    <location>
        <position position="692"/>
    </location>
</feature>
<feature type="binding site" evidence="10">
    <location>
        <position position="466"/>
    </location>
    <ligand>
        <name>substrate</name>
    </ligand>
</feature>
<dbReference type="PANTHER" id="PTHR12415:SF0">
    <property type="entry name" value="TYROSYL-DNA PHOSPHODIESTERASE 1"/>
    <property type="match status" value="1"/>
</dbReference>
<feature type="region of interest" description="Disordered" evidence="12">
    <location>
        <begin position="288"/>
        <end position="334"/>
    </location>
</feature>
<comment type="subcellular location">
    <subcellularLocation>
        <location evidence="1">Nucleus</location>
    </subcellularLocation>
</comment>
<dbReference type="Gene3D" id="3.30.870.10">
    <property type="entry name" value="Endonuclease Chain A"/>
    <property type="match status" value="2"/>
</dbReference>
<protein>
    <recommendedName>
        <fullName evidence="15">Tyrosyl-DNA phosphodiesterase</fullName>
    </recommendedName>
</protein>
<evidence type="ECO:0000256" key="9">
    <source>
        <dbReference type="PIRSR" id="PIRSR610347-1"/>
    </source>
</evidence>
<sequence>MYVVIVAGRGQIIRHKPLCQKKEHCYIGIESHLSNFSHPHLEDVLEGQLDVENPVLPPDVEFPWGYTIVTSQIKKLQKILRKERDSSSSSPSVVCIDLTLDDSEDDSDDKKKNKTSKKRLPNPKSVQESKNKYESSAKRSRQDVQSSNNSVRQQLQQDKYQQPSTSSRVQNYNAQKSPSVRELLQMNSKQYDDLQSIKLNNYQANGLRTHKKTSSACQPKNLYKQNNYDEQKKTFNSKNSCGNNLPVSQSLQPSRSINQNNLQPSSLTATSRQNNTDQQLYKKKLNYQQDSGTKKSSQQSTSSHDNSQASTSSTTTTTTTTTAERPRVKRTQQQYIKERKTLIKKLNDQGAGCVIKPPGEFDIKYIMSAPYNVFLSTVVDEPKTWDQPYSITFPEILDISLGKIVKSLHISYIVHVGWLHIQYLLAMQPVDCTIICEERIDDIPLDSNTKVFIHKTTTKYGCHHSKISILQYENGARIIISTANLYLDDWQNRTQAIWISPHLPYLTDGADSQLGESRTGFKRDFLEYIKAYKRDCLKEWLELLKKLNFAAINVFFVGSVPGSHKDDNKTKWGVQKLSKLLSQHAELPKDGAKWSIVGQSSSIGNLGENYGSWIGPNFVSLLAESTDKSIQTAPRFEFIYPAEWDYKKSFDVRHRCCCLTYPKILFKKQMWLLSNLRKWKSDDKCRTRAMPHVKSYTRISPDGTKVPWIAITSANLSRAAWGYGTNANIILSYEAGIVFFPKFVTGQTTFPIKNNDSSDVRAFPIPYDVPLTDHDFNEDVFVTDMLNK</sequence>
<feature type="active site" description="Nucleophile" evidence="9">
    <location>
        <position position="464"/>
    </location>
</feature>
<feature type="region of interest" description="Disordered" evidence="12">
    <location>
        <begin position="101"/>
        <end position="179"/>
    </location>
</feature>
<dbReference type="GO" id="GO:0017005">
    <property type="term" value="F:3'-tyrosyl-DNA phosphodiesterase activity"/>
    <property type="evidence" value="ECO:0007669"/>
    <property type="project" value="TreeGrafter"/>
</dbReference>
<keyword evidence="3" id="KW-0540">Nuclease</keyword>
<comment type="caution">
    <text evidence="13">The sequence shown here is derived from an EMBL/GenBank/DDBJ whole genome shotgun (WGS) entry which is preliminary data.</text>
</comment>
<gene>
    <name evidence="13" type="ORF">HCN44_002932</name>
</gene>
<dbReference type="GO" id="GO:0003690">
    <property type="term" value="F:double-stranded DNA binding"/>
    <property type="evidence" value="ECO:0007669"/>
    <property type="project" value="TreeGrafter"/>
</dbReference>
<feature type="site" description="Interaction with DNA" evidence="11">
    <location>
        <position position="717"/>
    </location>
</feature>
<evidence type="ECO:0000256" key="5">
    <source>
        <dbReference type="ARBA" id="ARBA00022801"/>
    </source>
</evidence>
<comment type="similarity">
    <text evidence="2">Belongs to the tyrosyl-DNA phosphodiesterase family.</text>
</comment>
<keyword evidence="7" id="KW-0234">DNA repair</keyword>
<feature type="compositionally biased region" description="Low complexity" evidence="12">
    <location>
        <begin position="288"/>
        <end position="322"/>
    </location>
</feature>
<dbReference type="AlphaFoldDB" id="A0A835CSL3"/>
<proteinExistence type="inferred from homology"/>
<feature type="region of interest" description="Disordered" evidence="12">
    <location>
        <begin position="233"/>
        <end position="276"/>
    </location>
</feature>
<dbReference type="GO" id="GO:0003697">
    <property type="term" value="F:single-stranded DNA binding"/>
    <property type="evidence" value="ECO:0007669"/>
    <property type="project" value="TreeGrafter"/>
</dbReference>
<accession>A0A835CSL3</accession>
<evidence type="ECO:0000256" key="6">
    <source>
        <dbReference type="ARBA" id="ARBA00022839"/>
    </source>
</evidence>